<reference evidence="1" key="1">
    <citation type="submission" date="2021-05" db="EMBL/GenBank/DDBJ databases">
        <authorList>
            <person name="Alioto T."/>
            <person name="Alioto T."/>
            <person name="Gomez Garrido J."/>
        </authorList>
    </citation>
    <scope>NUCLEOTIDE SEQUENCE</scope>
</reference>
<proteinExistence type="predicted"/>
<dbReference type="EMBL" id="HBUF01492838">
    <property type="protein sequence ID" value="CAG6745366.1"/>
    <property type="molecule type" value="Transcribed_RNA"/>
</dbReference>
<name>A0A8D9EB80_9HEMI</name>
<protein>
    <submittedName>
        <fullName evidence="1">Uncharacterized protein</fullName>
    </submittedName>
</protein>
<organism evidence="1">
    <name type="scientific">Cacopsylla melanoneura</name>
    <dbReference type="NCBI Taxonomy" id="428564"/>
    <lineage>
        <taxon>Eukaryota</taxon>
        <taxon>Metazoa</taxon>
        <taxon>Ecdysozoa</taxon>
        <taxon>Arthropoda</taxon>
        <taxon>Hexapoda</taxon>
        <taxon>Insecta</taxon>
        <taxon>Pterygota</taxon>
        <taxon>Neoptera</taxon>
        <taxon>Paraneoptera</taxon>
        <taxon>Hemiptera</taxon>
        <taxon>Sternorrhyncha</taxon>
        <taxon>Psylloidea</taxon>
        <taxon>Psyllidae</taxon>
        <taxon>Psyllinae</taxon>
        <taxon>Cacopsylla</taxon>
    </lineage>
</organism>
<sequence length="101" mass="11652">MLMKNRKYIVDKTSKNELSITEQNGETSIKHAKVKATTTRLKTFGGEQNDVVVKNDCRVLVRAKKIMSRPFPPRTSREHCVLLYPFYYSSSLLGLRVKVDF</sequence>
<dbReference type="EMBL" id="HBUF01492837">
    <property type="protein sequence ID" value="CAG6745365.1"/>
    <property type="molecule type" value="Transcribed_RNA"/>
</dbReference>
<dbReference type="AlphaFoldDB" id="A0A8D9EB80"/>
<accession>A0A8D9EB80</accession>
<evidence type="ECO:0000313" key="1">
    <source>
        <dbReference type="EMBL" id="CAG6745365.1"/>
    </source>
</evidence>